<comment type="function">
    <text evidence="7">Required for vesicle-mediated transport. Catalyzes the fusion of transport vesicles within the Golgi cisternae. Is also required for transport from the endoplasmic reticulum to the Golgi stack. Seems to function as a fusion protein required for the delivery of cargo proteins to all compartments of the Golgi stack independent of vesicle origin.</text>
</comment>
<dbReference type="SMART" id="SM00382">
    <property type="entry name" value="AAA"/>
    <property type="match status" value="2"/>
</dbReference>
<sequence>RSLARVQSERLAPLTAGAGGLDKQFADIFRRAFSSRVFPQHIVEKLGIKHVKGMLLHGPPGTGKTLIARQIGQLLNAREPKIVNGPEVLNPYVGKTEENIRELFKDAEDDQAKNGDSSDLHIIIFDEIDAICKSRGGGGDNTGVRDSLVNQLLTKVDGVDALNNILLIGMTNRKDMLDEALMRPGRLEVQVEIGLPDEAGRVQVLTIHTSKMQGNEFLGRDVDVAELAAITKNFSGAEIEGLVKSATSFALNRQVDVNNLNAEIKEENIKVTRDDFMLAMQEVKPAFGAATELMQQQCLNGIINYGPRFNHLLSTLHSLVQQVRVSEKTPILTCLLEGAPGCGKTALAATLALESHFPFMKLITAEAMVAKQGAAKCPDIQKVFEDAYKSPLNVIILDEIERLLEYAAIGPYYSNAVLQTLLVLLKRQPPEGKKLLVIGTTSNLQIMENLEVASAFNVVLHVPLLNQDETKRVLAGVDAFAPHEVDGAVSMLDPDMPIKKLLMLLEMARHGGEGSGGGSRVALSRFVECITDLNG</sequence>
<dbReference type="GO" id="GO:0005795">
    <property type="term" value="C:Golgi stack"/>
    <property type="evidence" value="ECO:0007669"/>
    <property type="project" value="TreeGrafter"/>
</dbReference>
<dbReference type="Gene3D" id="1.10.8.60">
    <property type="match status" value="1"/>
</dbReference>
<dbReference type="GO" id="GO:0043001">
    <property type="term" value="P:Golgi to plasma membrane protein transport"/>
    <property type="evidence" value="ECO:0007669"/>
    <property type="project" value="TreeGrafter"/>
</dbReference>
<reference evidence="9 10" key="1">
    <citation type="journal article" date="2015" name="Genome Biol. Evol.">
        <title>Comparative Genomics of a Bacterivorous Green Alga Reveals Evolutionary Causalities and Consequences of Phago-Mixotrophic Mode of Nutrition.</title>
        <authorList>
            <person name="Burns J.A."/>
            <person name="Paasch A."/>
            <person name="Narechania A."/>
            <person name="Kim E."/>
        </authorList>
    </citation>
    <scope>NUCLEOTIDE SEQUENCE [LARGE SCALE GENOMIC DNA]</scope>
    <source>
        <strain evidence="9 10">PLY_AMNH</strain>
    </source>
</reference>
<dbReference type="InterPro" id="IPR041569">
    <property type="entry name" value="AAA_lid_3"/>
</dbReference>
<feature type="non-terminal residue" evidence="9">
    <location>
        <position position="1"/>
    </location>
</feature>
<evidence type="ECO:0000256" key="3">
    <source>
        <dbReference type="ARBA" id="ARBA00022741"/>
    </source>
</evidence>
<comment type="similarity">
    <text evidence="1 6">Belongs to the AAA ATPase family.</text>
</comment>
<keyword evidence="7" id="KW-0963">Cytoplasm</keyword>
<dbReference type="FunFam" id="3.40.50.300:FF:000154">
    <property type="entry name" value="Vesicle-fusing ATPase 1"/>
    <property type="match status" value="1"/>
</dbReference>
<dbReference type="Pfam" id="PF00004">
    <property type="entry name" value="AAA"/>
    <property type="match status" value="2"/>
</dbReference>
<evidence type="ECO:0000313" key="10">
    <source>
        <dbReference type="Proteomes" id="UP001190700"/>
    </source>
</evidence>
<dbReference type="InterPro" id="IPR003593">
    <property type="entry name" value="AAA+_ATPase"/>
</dbReference>
<keyword evidence="7" id="KW-0479">Metal-binding</keyword>
<dbReference type="EMBL" id="LGRX02000117">
    <property type="protein sequence ID" value="KAK3289508.1"/>
    <property type="molecule type" value="Genomic_DNA"/>
</dbReference>
<evidence type="ECO:0000256" key="6">
    <source>
        <dbReference type="RuleBase" id="RU003651"/>
    </source>
</evidence>
<accession>A0AAE0H3Z3</accession>
<comment type="catalytic activity">
    <reaction evidence="7">
        <text>ATP + H2O = ADP + phosphate + H(+)</text>
        <dbReference type="Rhea" id="RHEA:13065"/>
        <dbReference type="ChEBI" id="CHEBI:15377"/>
        <dbReference type="ChEBI" id="CHEBI:15378"/>
        <dbReference type="ChEBI" id="CHEBI:30616"/>
        <dbReference type="ChEBI" id="CHEBI:43474"/>
        <dbReference type="ChEBI" id="CHEBI:456216"/>
        <dbReference type="EC" id="3.6.4.6"/>
    </reaction>
</comment>
<gene>
    <name evidence="9" type="ORF">CYMTET_3063</name>
</gene>
<dbReference type="EC" id="3.6.4.6" evidence="7"/>
<dbReference type="GO" id="GO:0005524">
    <property type="term" value="F:ATP binding"/>
    <property type="evidence" value="ECO:0007669"/>
    <property type="project" value="UniProtKB-UniRule"/>
</dbReference>
<keyword evidence="5 7" id="KW-0653">Protein transport</keyword>
<feature type="domain" description="AAA+ ATPase" evidence="8">
    <location>
        <begin position="330"/>
        <end position="466"/>
    </location>
</feature>
<dbReference type="InterPro" id="IPR003960">
    <property type="entry name" value="ATPase_AAA_CS"/>
</dbReference>
<keyword evidence="7" id="KW-0378">Hydrolase</keyword>
<dbReference type="PANTHER" id="PTHR23078">
    <property type="entry name" value="VESICULAR-FUSION PROTEIN NSF"/>
    <property type="match status" value="1"/>
</dbReference>
<proteinExistence type="inferred from homology"/>
<protein>
    <recommendedName>
        <fullName evidence="7">Vesicle-fusing ATPase</fullName>
        <ecNumber evidence="7">3.6.4.6</ecNumber>
    </recommendedName>
</protein>
<dbReference type="InterPro" id="IPR003959">
    <property type="entry name" value="ATPase_AAA_core"/>
</dbReference>
<dbReference type="Proteomes" id="UP001190700">
    <property type="component" value="Unassembled WGS sequence"/>
</dbReference>
<dbReference type="InterPro" id="IPR039812">
    <property type="entry name" value="Vesicle-fus_ATPase"/>
</dbReference>
<dbReference type="FunFam" id="1.10.8.60:FF:000026">
    <property type="entry name" value="vesicle-fusing ATPase isoform X1"/>
    <property type="match status" value="1"/>
</dbReference>
<evidence type="ECO:0000256" key="2">
    <source>
        <dbReference type="ARBA" id="ARBA00022448"/>
    </source>
</evidence>
<evidence type="ECO:0000256" key="1">
    <source>
        <dbReference type="ARBA" id="ARBA00006914"/>
    </source>
</evidence>
<feature type="domain" description="AAA+ ATPase" evidence="8">
    <location>
        <begin position="50"/>
        <end position="197"/>
    </location>
</feature>
<dbReference type="GO" id="GO:0016887">
    <property type="term" value="F:ATP hydrolysis activity"/>
    <property type="evidence" value="ECO:0007669"/>
    <property type="project" value="InterPro"/>
</dbReference>
<dbReference type="Pfam" id="PF17862">
    <property type="entry name" value="AAA_lid_3"/>
    <property type="match status" value="1"/>
</dbReference>
<dbReference type="FunFam" id="3.40.50.300:FF:000166">
    <property type="entry name" value="vesicle-fusing ATPase isoform X1"/>
    <property type="match status" value="1"/>
</dbReference>
<comment type="subcellular location">
    <subcellularLocation>
        <location evidence="7">Cytoplasm</location>
    </subcellularLocation>
</comment>
<keyword evidence="4 6" id="KW-0067">ATP-binding</keyword>
<keyword evidence="2 7" id="KW-0813">Transport</keyword>
<comment type="cofactor">
    <cofactor evidence="7">
        <name>Mg(2+)</name>
        <dbReference type="ChEBI" id="CHEBI:18420"/>
    </cofactor>
    <text evidence="7">Binds 1 Mg(2+) ion per subunit.</text>
</comment>
<comment type="caution">
    <text evidence="9">The sequence shown here is derived from an EMBL/GenBank/DDBJ whole genome shotgun (WGS) entry which is preliminary data.</text>
</comment>
<dbReference type="PANTHER" id="PTHR23078:SF3">
    <property type="entry name" value="VESICLE-FUSING ATPASE"/>
    <property type="match status" value="1"/>
</dbReference>
<dbReference type="GO" id="GO:0006891">
    <property type="term" value="P:intra-Golgi vesicle-mediated transport"/>
    <property type="evidence" value="ECO:0007669"/>
    <property type="project" value="TreeGrafter"/>
</dbReference>
<evidence type="ECO:0000313" key="9">
    <source>
        <dbReference type="EMBL" id="KAK3289508.1"/>
    </source>
</evidence>
<keyword evidence="7" id="KW-0931">ER-Golgi transport</keyword>
<evidence type="ECO:0000256" key="4">
    <source>
        <dbReference type="ARBA" id="ARBA00022840"/>
    </source>
</evidence>
<dbReference type="PROSITE" id="PS00674">
    <property type="entry name" value="AAA"/>
    <property type="match status" value="1"/>
</dbReference>
<dbReference type="Gene3D" id="3.40.50.300">
    <property type="entry name" value="P-loop containing nucleotide triphosphate hydrolases"/>
    <property type="match status" value="2"/>
</dbReference>
<keyword evidence="7" id="KW-0460">Magnesium</keyword>
<evidence type="ECO:0000256" key="5">
    <source>
        <dbReference type="ARBA" id="ARBA00022927"/>
    </source>
</evidence>
<dbReference type="SUPFAM" id="SSF52540">
    <property type="entry name" value="P-loop containing nucleoside triphosphate hydrolases"/>
    <property type="match status" value="2"/>
</dbReference>
<organism evidence="9 10">
    <name type="scientific">Cymbomonas tetramitiformis</name>
    <dbReference type="NCBI Taxonomy" id="36881"/>
    <lineage>
        <taxon>Eukaryota</taxon>
        <taxon>Viridiplantae</taxon>
        <taxon>Chlorophyta</taxon>
        <taxon>Pyramimonadophyceae</taxon>
        <taxon>Pyramimonadales</taxon>
        <taxon>Pyramimonadaceae</taxon>
        <taxon>Cymbomonas</taxon>
    </lineage>
</organism>
<keyword evidence="3 6" id="KW-0547">Nucleotide-binding</keyword>
<dbReference type="InterPro" id="IPR027417">
    <property type="entry name" value="P-loop_NTPase"/>
</dbReference>
<evidence type="ECO:0000256" key="7">
    <source>
        <dbReference type="RuleBase" id="RU367045"/>
    </source>
</evidence>
<dbReference type="GO" id="GO:0046872">
    <property type="term" value="F:metal ion binding"/>
    <property type="evidence" value="ECO:0007669"/>
    <property type="project" value="UniProtKB-UniRule"/>
</dbReference>
<evidence type="ECO:0000259" key="8">
    <source>
        <dbReference type="SMART" id="SM00382"/>
    </source>
</evidence>
<name>A0AAE0H3Z3_9CHLO</name>
<dbReference type="AlphaFoldDB" id="A0AAE0H3Z3"/>
<dbReference type="GO" id="GO:0035494">
    <property type="term" value="P:SNARE complex disassembly"/>
    <property type="evidence" value="ECO:0007669"/>
    <property type="project" value="InterPro"/>
</dbReference>
<keyword evidence="10" id="KW-1185">Reference proteome</keyword>